<gene>
    <name evidence="2" type="ORF">DY000_02018238</name>
</gene>
<evidence type="ECO:0000313" key="3">
    <source>
        <dbReference type="Proteomes" id="UP000266723"/>
    </source>
</evidence>
<protein>
    <recommendedName>
        <fullName evidence="4">No apical meristem-associated C-terminal domain-containing protein</fullName>
    </recommendedName>
</protein>
<reference evidence="2 3" key="1">
    <citation type="journal article" date="2020" name="BMC Genomics">
        <title>Intraspecific diversification of the crop wild relative Brassica cretica Lam. using demographic model selection.</title>
        <authorList>
            <person name="Kioukis A."/>
            <person name="Michalopoulou V.A."/>
            <person name="Briers L."/>
            <person name="Pirintsos S."/>
            <person name="Studholme D.J."/>
            <person name="Pavlidis P."/>
            <person name="Sarris P.F."/>
        </authorList>
    </citation>
    <scope>NUCLEOTIDE SEQUENCE [LARGE SCALE GENOMIC DNA]</scope>
    <source>
        <strain evidence="3">cv. PFS-1207/04</strain>
    </source>
</reference>
<proteinExistence type="predicted"/>
<keyword evidence="3" id="KW-1185">Reference proteome</keyword>
<evidence type="ECO:0000256" key="1">
    <source>
        <dbReference type="SAM" id="MobiDB-lite"/>
    </source>
</evidence>
<feature type="region of interest" description="Disordered" evidence="1">
    <location>
        <begin position="29"/>
        <end position="54"/>
    </location>
</feature>
<dbReference type="EMBL" id="QGKV02000759">
    <property type="protein sequence ID" value="KAF3564553.1"/>
    <property type="molecule type" value="Genomic_DNA"/>
</dbReference>
<sequence length="144" mass="16248">MDSNPYVNIDFVDLLQSQQDTSSIPFLTTQATEGNRPPSVKSAKARGKKTMGEGKELSQFQTMWSIKKQDLVMKERLSKMKLLDSEIEECSSHAKAIIRSRDTLLYQCVTGTLVYLFVTGQCRVINVVVRVEIWLCLAVNRTDG</sequence>
<comment type="caution">
    <text evidence="2">The sequence shown here is derived from an EMBL/GenBank/DDBJ whole genome shotgun (WGS) entry which is preliminary data.</text>
</comment>
<dbReference type="Proteomes" id="UP000266723">
    <property type="component" value="Unassembled WGS sequence"/>
</dbReference>
<evidence type="ECO:0008006" key="4">
    <source>
        <dbReference type="Google" id="ProtNLM"/>
    </source>
</evidence>
<evidence type="ECO:0000313" key="2">
    <source>
        <dbReference type="EMBL" id="KAF3564553.1"/>
    </source>
</evidence>
<name>A0ABQ7CY30_BRACR</name>
<accession>A0ABQ7CY30</accession>
<organism evidence="2 3">
    <name type="scientific">Brassica cretica</name>
    <name type="common">Mustard</name>
    <dbReference type="NCBI Taxonomy" id="69181"/>
    <lineage>
        <taxon>Eukaryota</taxon>
        <taxon>Viridiplantae</taxon>
        <taxon>Streptophyta</taxon>
        <taxon>Embryophyta</taxon>
        <taxon>Tracheophyta</taxon>
        <taxon>Spermatophyta</taxon>
        <taxon>Magnoliopsida</taxon>
        <taxon>eudicotyledons</taxon>
        <taxon>Gunneridae</taxon>
        <taxon>Pentapetalae</taxon>
        <taxon>rosids</taxon>
        <taxon>malvids</taxon>
        <taxon>Brassicales</taxon>
        <taxon>Brassicaceae</taxon>
        <taxon>Brassiceae</taxon>
        <taxon>Brassica</taxon>
    </lineage>
</organism>